<keyword evidence="1" id="KW-0175">Coiled coil</keyword>
<proteinExistence type="predicted"/>
<feature type="coiled-coil region" evidence="1">
    <location>
        <begin position="161"/>
        <end position="188"/>
    </location>
</feature>
<keyword evidence="4" id="KW-1185">Reference proteome</keyword>
<accession>A0A075AQY5</accession>
<organism evidence="3 4">
    <name type="scientific">Rozella allomycis (strain CSF55)</name>
    <dbReference type="NCBI Taxonomy" id="988480"/>
    <lineage>
        <taxon>Eukaryota</taxon>
        <taxon>Fungi</taxon>
        <taxon>Fungi incertae sedis</taxon>
        <taxon>Cryptomycota</taxon>
        <taxon>Cryptomycota incertae sedis</taxon>
        <taxon>Rozella</taxon>
    </lineage>
</organism>
<evidence type="ECO:0000313" key="4">
    <source>
        <dbReference type="Proteomes" id="UP000030755"/>
    </source>
</evidence>
<evidence type="ECO:0000256" key="2">
    <source>
        <dbReference type="SAM" id="MobiDB-lite"/>
    </source>
</evidence>
<feature type="compositionally biased region" description="Basic and acidic residues" evidence="2">
    <location>
        <begin position="1"/>
        <end position="24"/>
    </location>
</feature>
<name>A0A075AQY5_ROZAC</name>
<protein>
    <submittedName>
        <fullName evidence="3">Uncharacterized protein</fullName>
    </submittedName>
</protein>
<dbReference type="OrthoDB" id="6538186at2759"/>
<feature type="coiled-coil region" evidence="1">
    <location>
        <begin position="464"/>
        <end position="526"/>
    </location>
</feature>
<feature type="coiled-coil region" evidence="1">
    <location>
        <begin position="221"/>
        <end position="315"/>
    </location>
</feature>
<dbReference type="AlphaFoldDB" id="A0A075AQY5"/>
<dbReference type="Proteomes" id="UP000030755">
    <property type="component" value="Unassembled WGS sequence"/>
</dbReference>
<reference evidence="3 4" key="1">
    <citation type="journal article" date="2013" name="Curr. Biol.">
        <title>Shared signatures of parasitism and phylogenomics unite Cryptomycota and microsporidia.</title>
        <authorList>
            <person name="James T.Y."/>
            <person name="Pelin A."/>
            <person name="Bonen L."/>
            <person name="Ahrendt S."/>
            <person name="Sain D."/>
            <person name="Corradi N."/>
            <person name="Stajich J.E."/>
        </authorList>
    </citation>
    <scope>NUCLEOTIDE SEQUENCE [LARGE SCALE GENOMIC DNA]</scope>
    <source>
        <strain evidence="3 4">CSF55</strain>
    </source>
</reference>
<evidence type="ECO:0000313" key="3">
    <source>
        <dbReference type="EMBL" id="EPZ31100.1"/>
    </source>
</evidence>
<sequence length="530" mass="61182">MTEIALKDDSDAKDAVEVKPERGQVLEPTENEQTGFENNMDFQALWMAYSDLRGDYKDIVSMLGHFTKKTSPGNYSDYLKLQKDLNASKSLIDKIEYENSVLTHSNDTLVKSLEKVVNDESVLKVIRNLRLSLEAKRDVCVGYAKEKQHLEEKLGLVEHKLSSIQSTCVKLEEQKIFLENQVSQLKEKNDMNTKPETKWNDARGMSRSKSYESGIVVAIEADLKRKKIDRLEFKIDALENENEALKIKSVMLQQGAMTLKDALSASKIDGENKNKEIEKLKAEVKGINEKAADDINFLNKRIIELSMEKEMMKKDFESKMDTMIEKCNDSNEQVQLLEGQVVDYVKSTNELNNEISVLKKTLNDELVKSELAVAHNSELESELAEKNMEINVMKNEIIELKSQNEVMTLNMSDYAAAIEEAKRNEQKYQMELAKKDEEMEIKEKHFNAKLDAMNEDLRNRESLIEKNESILFEEQERARKLQERVNDLEQRIVERNILIVTKDVENINLRKENDSVRNELIDVNKEKELL</sequence>
<feature type="coiled-coil region" evidence="1">
    <location>
        <begin position="376"/>
        <end position="438"/>
    </location>
</feature>
<gene>
    <name evidence="3" type="ORF">O9G_001011</name>
</gene>
<dbReference type="HOGENOM" id="CLU_514031_0_0_1"/>
<dbReference type="STRING" id="988480.A0A075AQY5"/>
<feature type="region of interest" description="Disordered" evidence="2">
    <location>
        <begin position="1"/>
        <end position="34"/>
    </location>
</feature>
<evidence type="ECO:0000256" key="1">
    <source>
        <dbReference type="SAM" id="Coils"/>
    </source>
</evidence>
<dbReference type="EMBL" id="KE561300">
    <property type="protein sequence ID" value="EPZ31100.1"/>
    <property type="molecule type" value="Genomic_DNA"/>
</dbReference>